<dbReference type="EMBL" id="NSFD01000055">
    <property type="protein sequence ID" value="PBA23833.1"/>
    <property type="molecule type" value="Genomic_DNA"/>
</dbReference>
<dbReference type="Proteomes" id="UP000217768">
    <property type="component" value="Unassembled WGS sequence"/>
</dbReference>
<dbReference type="AlphaFoldDB" id="A0A2A2ZBQ3"/>
<evidence type="ECO:0000313" key="1">
    <source>
        <dbReference type="EMBL" id="PBA23833.1"/>
    </source>
</evidence>
<name>A0A2A2ZBQ3_MYCAV</name>
<proteinExistence type="predicted"/>
<organism evidence="1 2">
    <name type="scientific">Mycobacterium avium</name>
    <dbReference type="NCBI Taxonomy" id="1764"/>
    <lineage>
        <taxon>Bacteria</taxon>
        <taxon>Bacillati</taxon>
        <taxon>Actinomycetota</taxon>
        <taxon>Actinomycetes</taxon>
        <taxon>Mycobacteriales</taxon>
        <taxon>Mycobacteriaceae</taxon>
        <taxon>Mycobacterium</taxon>
        <taxon>Mycobacterium avium complex (MAC)</taxon>
    </lineage>
</organism>
<reference evidence="1 2" key="1">
    <citation type="submission" date="2017-08" db="EMBL/GenBank/DDBJ databases">
        <title>Phylogenetic analysis of Mycobacterium avium complex whole genomes.</title>
        <authorList>
            <person name="Caverly L.J."/>
            <person name="Spilker T."/>
            <person name="Lipuma J."/>
        </authorList>
    </citation>
    <scope>NUCLEOTIDE SEQUENCE [LARGE SCALE GENOMIC DNA]</scope>
    <source>
        <strain evidence="1 2">FLAC0165</strain>
    </source>
</reference>
<gene>
    <name evidence="1" type="ORF">CKJ66_26810</name>
</gene>
<protein>
    <submittedName>
        <fullName evidence="1">Uncharacterized protein</fullName>
    </submittedName>
</protein>
<evidence type="ECO:0000313" key="2">
    <source>
        <dbReference type="Proteomes" id="UP000217768"/>
    </source>
</evidence>
<comment type="caution">
    <text evidence="1">The sequence shown here is derived from an EMBL/GenBank/DDBJ whole genome shotgun (WGS) entry which is preliminary data.</text>
</comment>
<sequence length="196" mass="21272">MLQILQELAPALFGAGAGLSDITLGADGESLAGFSVHHNISAQLASPSHRLRHIQHTIDSRVPGPWSANVDYIAGTVRFTRSQHDEPIHDRPEQNLSLDEHVEFERIMHEQSDSRAPAGSDDATVAVPGAAVSAGNADEVVHIISWWQWVLNWVLLKTPQALCGKHLPALNPDRPDPEGQSGTWCARCVEICDATT</sequence>
<accession>A0A2A2ZBQ3</accession>